<sequence length="67" mass="7811">MIDATDQSITERPEFEKQAERVEYALDPKPEGEKRTVGVPEIDVDRDDIERPDVDDQTSFRDWGWST</sequence>
<dbReference type="RefSeq" id="WP_006169663.1">
    <property type="nucleotide sequence ID" value="NZ_AOIN01000100.1"/>
</dbReference>
<dbReference type="Proteomes" id="UP000011693">
    <property type="component" value="Unassembled WGS sequence"/>
</dbReference>
<proteinExistence type="predicted"/>
<evidence type="ECO:0000313" key="2">
    <source>
        <dbReference type="EMBL" id="ELY93103.1"/>
    </source>
</evidence>
<organism evidence="2 3">
    <name type="scientific">Natrialba chahannaoensis JCM 10990</name>
    <dbReference type="NCBI Taxonomy" id="1227492"/>
    <lineage>
        <taxon>Archaea</taxon>
        <taxon>Methanobacteriati</taxon>
        <taxon>Methanobacteriota</taxon>
        <taxon>Stenosarchaea group</taxon>
        <taxon>Halobacteria</taxon>
        <taxon>Halobacteriales</taxon>
        <taxon>Natrialbaceae</taxon>
        <taxon>Natrialba</taxon>
    </lineage>
</organism>
<dbReference type="PATRIC" id="fig|1227492.4.peg.4095"/>
<keyword evidence="3" id="KW-1185">Reference proteome</keyword>
<feature type="compositionally biased region" description="Basic and acidic residues" evidence="1">
    <location>
        <begin position="9"/>
        <end position="36"/>
    </location>
</feature>
<protein>
    <submittedName>
        <fullName evidence="2">Uncharacterized protein</fullName>
    </submittedName>
</protein>
<feature type="region of interest" description="Disordered" evidence="1">
    <location>
        <begin position="1"/>
        <end position="67"/>
    </location>
</feature>
<evidence type="ECO:0000256" key="1">
    <source>
        <dbReference type="SAM" id="MobiDB-lite"/>
    </source>
</evidence>
<dbReference type="AlphaFoldDB" id="M0A6Z3"/>
<dbReference type="OrthoDB" id="169108at2157"/>
<evidence type="ECO:0000313" key="3">
    <source>
        <dbReference type="Proteomes" id="UP000011693"/>
    </source>
</evidence>
<reference evidence="2 3" key="1">
    <citation type="journal article" date="2014" name="PLoS Genet.">
        <title>Phylogenetically driven sequencing of extremely halophilic archaea reveals strategies for static and dynamic osmo-response.</title>
        <authorList>
            <person name="Becker E.A."/>
            <person name="Seitzer P.M."/>
            <person name="Tritt A."/>
            <person name="Larsen D."/>
            <person name="Krusor M."/>
            <person name="Yao A.I."/>
            <person name="Wu D."/>
            <person name="Madern D."/>
            <person name="Eisen J.A."/>
            <person name="Darling A.E."/>
            <person name="Facciotti M.T."/>
        </authorList>
    </citation>
    <scope>NUCLEOTIDE SEQUENCE [LARGE SCALE GENOMIC DNA]</scope>
    <source>
        <strain evidence="2 3">JCM 10990</strain>
    </source>
</reference>
<name>M0A6Z3_9EURY</name>
<dbReference type="EMBL" id="AOIN01000100">
    <property type="protein sequence ID" value="ELY93103.1"/>
    <property type="molecule type" value="Genomic_DNA"/>
</dbReference>
<comment type="caution">
    <text evidence="2">The sequence shown here is derived from an EMBL/GenBank/DDBJ whole genome shotgun (WGS) entry which is preliminary data.</text>
</comment>
<accession>M0A6Z3</accession>
<gene>
    <name evidence="2" type="ORF">C482_20551</name>
</gene>